<reference evidence="2 3" key="1">
    <citation type="journal article" date="2009" name="Genome Res.">
        <title>Complete genome of the cellulolytic thermophile Acidothermus cellulolyticus 11B provides insights into its ecophysiological and evolutionary adaptations.</title>
        <authorList>
            <person name="Barabote R.D."/>
            <person name="Xie G."/>
            <person name="Leu D.H."/>
            <person name="Normand P."/>
            <person name="Necsulea A."/>
            <person name="Daubin V."/>
            <person name="Medigue C."/>
            <person name="Adney W.S."/>
            <person name="Xu X.C."/>
            <person name="Lapidus A."/>
            <person name="Parales R.E."/>
            <person name="Detter C."/>
            <person name="Pujic P."/>
            <person name="Bruce D."/>
            <person name="Lavire C."/>
            <person name="Challacombe J.F."/>
            <person name="Brettin T.S."/>
            <person name="Berry A.M."/>
        </authorList>
    </citation>
    <scope>NUCLEOTIDE SEQUENCE [LARGE SCALE GENOMIC DNA]</scope>
    <source>
        <strain evidence="3">ATCC 43068 / DSM 8971 / 11B</strain>
    </source>
</reference>
<protein>
    <recommendedName>
        <fullName evidence="4">Recombinase A</fullName>
    </recommendedName>
</protein>
<dbReference type="KEGG" id="ace:Acel_0993"/>
<evidence type="ECO:0000256" key="1">
    <source>
        <dbReference type="SAM" id="MobiDB-lite"/>
    </source>
</evidence>
<dbReference type="AlphaFoldDB" id="A0LTK6"/>
<dbReference type="EMBL" id="CP000481">
    <property type="protein sequence ID" value="ABK52766.1"/>
    <property type="molecule type" value="Genomic_DNA"/>
</dbReference>
<gene>
    <name evidence="2" type="ordered locus">Acel_0993</name>
</gene>
<name>A0LTK6_ACIC1</name>
<dbReference type="InParanoid" id="A0LTK6"/>
<organism evidence="2 3">
    <name type="scientific">Acidothermus cellulolyticus (strain ATCC 43068 / DSM 8971 / 11B)</name>
    <dbReference type="NCBI Taxonomy" id="351607"/>
    <lineage>
        <taxon>Bacteria</taxon>
        <taxon>Bacillati</taxon>
        <taxon>Actinomycetota</taxon>
        <taxon>Actinomycetes</taxon>
        <taxon>Acidothermales</taxon>
        <taxon>Acidothermaceae</taxon>
        <taxon>Acidothermus</taxon>
    </lineage>
</organism>
<feature type="region of interest" description="Disordered" evidence="1">
    <location>
        <begin position="207"/>
        <end position="227"/>
    </location>
</feature>
<sequence>MLFEHMFDTRGVVVSAGSAATAASAAEVVSAEVISAAALLRRREGFAVSPPFAEAFPGGVMQRGSVIVVERSATLTLALIADIARQGGWSAEVGGPPLGAAAAAEYQIPADRFVRIPSPGGRWMTAVAALVEAFDLVVVHVAGTPAEQRRLTARVRERSAILLTTVPWEGATARFAVTDRRWSGLGQGDGCLQGAEFTVRVMSRGTGGHPRHFRWRPRFSSATPSAA</sequence>
<evidence type="ECO:0000313" key="3">
    <source>
        <dbReference type="Proteomes" id="UP000008221"/>
    </source>
</evidence>
<evidence type="ECO:0000313" key="2">
    <source>
        <dbReference type="EMBL" id="ABK52766.1"/>
    </source>
</evidence>
<dbReference type="STRING" id="351607.Acel_0993"/>
<keyword evidence="3" id="KW-1185">Reference proteome</keyword>
<dbReference type="HOGENOM" id="CLU_074514_2_1_11"/>
<evidence type="ECO:0008006" key="4">
    <source>
        <dbReference type="Google" id="ProtNLM"/>
    </source>
</evidence>
<accession>A0LTK6</accession>
<proteinExistence type="predicted"/>
<dbReference type="Proteomes" id="UP000008221">
    <property type="component" value="Chromosome"/>
</dbReference>
<dbReference type="eggNOG" id="COG4544">
    <property type="taxonomic scope" value="Bacteria"/>
</dbReference>